<evidence type="ECO:0008006" key="3">
    <source>
        <dbReference type="Google" id="ProtNLM"/>
    </source>
</evidence>
<evidence type="ECO:0000313" key="1">
    <source>
        <dbReference type="EMBL" id="GAA3554238.1"/>
    </source>
</evidence>
<dbReference type="Pfam" id="PF08002">
    <property type="entry name" value="DUF1697"/>
    <property type="match status" value="1"/>
</dbReference>
<name>A0ABP6WUI2_9ACTN</name>
<protein>
    <recommendedName>
        <fullName evidence="3">DUF1697 domain-containing protein</fullName>
    </recommendedName>
</protein>
<dbReference type="RefSeq" id="WP_204912238.1">
    <property type="nucleotide sequence ID" value="NZ_BAAAYR010000001.1"/>
</dbReference>
<accession>A0ABP6WUI2</accession>
<proteinExistence type="predicted"/>
<comment type="caution">
    <text evidence="1">The sequence shown here is derived from an EMBL/GenBank/DDBJ whole genome shotgun (WGS) entry which is preliminary data.</text>
</comment>
<keyword evidence="2" id="KW-1185">Reference proteome</keyword>
<sequence length="175" mass="17844">MTTYVAFLHGVNLGRSRRVAMPRLAALARELGHDDVWTWASSGNLVLSTGRPAEVVGRELADALLAEHGTTVGVTVRSVARLAGLLTADPLPEGPGQVTISFLAGPAPEGAEARIGAVATAAEPYAVAGSEVWVRWGDGQARSVLAAGLARVVGVGLTTRTVGTVAAIVSRATAS</sequence>
<dbReference type="Proteomes" id="UP001500767">
    <property type="component" value="Unassembled WGS sequence"/>
</dbReference>
<dbReference type="EMBL" id="BAAAYR010000001">
    <property type="protein sequence ID" value="GAA3554238.1"/>
    <property type="molecule type" value="Genomic_DNA"/>
</dbReference>
<gene>
    <name evidence="1" type="ORF">GCM10022197_06710</name>
</gene>
<dbReference type="SUPFAM" id="SSF160379">
    <property type="entry name" value="SP0830-like"/>
    <property type="match status" value="1"/>
</dbReference>
<evidence type="ECO:0000313" key="2">
    <source>
        <dbReference type="Proteomes" id="UP001500767"/>
    </source>
</evidence>
<dbReference type="PANTHER" id="PTHR36439">
    <property type="entry name" value="BLL4334 PROTEIN"/>
    <property type="match status" value="1"/>
</dbReference>
<dbReference type="PIRSF" id="PIRSF008502">
    <property type="entry name" value="UCP008502"/>
    <property type="match status" value="1"/>
</dbReference>
<dbReference type="PANTHER" id="PTHR36439:SF1">
    <property type="entry name" value="DUF1697 DOMAIN-CONTAINING PROTEIN"/>
    <property type="match status" value="1"/>
</dbReference>
<organism evidence="1 2">
    <name type="scientific">Microlunatus spumicola</name>
    <dbReference type="NCBI Taxonomy" id="81499"/>
    <lineage>
        <taxon>Bacteria</taxon>
        <taxon>Bacillati</taxon>
        <taxon>Actinomycetota</taxon>
        <taxon>Actinomycetes</taxon>
        <taxon>Propionibacteriales</taxon>
        <taxon>Propionibacteriaceae</taxon>
        <taxon>Microlunatus</taxon>
    </lineage>
</organism>
<reference evidence="2" key="1">
    <citation type="journal article" date="2019" name="Int. J. Syst. Evol. Microbiol.">
        <title>The Global Catalogue of Microorganisms (GCM) 10K type strain sequencing project: providing services to taxonomists for standard genome sequencing and annotation.</title>
        <authorList>
            <consortium name="The Broad Institute Genomics Platform"/>
            <consortium name="The Broad Institute Genome Sequencing Center for Infectious Disease"/>
            <person name="Wu L."/>
            <person name="Ma J."/>
        </authorList>
    </citation>
    <scope>NUCLEOTIDE SEQUENCE [LARGE SCALE GENOMIC DNA]</scope>
    <source>
        <strain evidence="2">JCM 16540</strain>
    </source>
</reference>
<dbReference type="InterPro" id="IPR012545">
    <property type="entry name" value="DUF1697"/>
</dbReference>
<dbReference type="Gene3D" id="3.30.70.1280">
    <property type="entry name" value="SP0830-like domains"/>
    <property type="match status" value="1"/>
</dbReference>